<gene>
    <name evidence="3" type="ORF">SAMN05660297_01440</name>
</gene>
<dbReference type="Gene3D" id="3.40.50.1860">
    <property type="match status" value="2"/>
</dbReference>
<dbReference type="NCBIfam" id="TIGR00035">
    <property type="entry name" value="asp_race"/>
    <property type="match status" value="1"/>
</dbReference>
<dbReference type="RefSeq" id="WP_090441472.1">
    <property type="nucleotide sequence ID" value="NZ_FOHU01000004.1"/>
</dbReference>
<evidence type="ECO:0000256" key="2">
    <source>
        <dbReference type="ARBA" id="ARBA00023235"/>
    </source>
</evidence>
<dbReference type="Proteomes" id="UP000199568">
    <property type="component" value="Unassembled WGS sequence"/>
</dbReference>
<organism evidence="3 4">
    <name type="scientific">Natronincola peptidivorans</name>
    <dbReference type="NCBI Taxonomy" id="426128"/>
    <lineage>
        <taxon>Bacteria</taxon>
        <taxon>Bacillati</taxon>
        <taxon>Bacillota</taxon>
        <taxon>Clostridia</taxon>
        <taxon>Peptostreptococcales</taxon>
        <taxon>Natronincolaceae</taxon>
        <taxon>Natronincola</taxon>
    </lineage>
</organism>
<reference evidence="3 4" key="1">
    <citation type="submission" date="2016-10" db="EMBL/GenBank/DDBJ databases">
        <authorList>
            <person name="de Groot N.N."/>
        </authorList>
    </citation>
    <scope>NUCLEOTIDE SEQUENCE [LARGE SCALE GENOMIC DNA]</scope>
    <source>
        <strain evidence="3 4">DSM 18979</strain>
    </source>
</reference>
<comment type="similarity">
    <text evidence="1">Belongs to the aspartate/glutamate racemases family.</text>
</comment>
<evidence type="ECO:0000313" key="3">
    <source>
        <dbReference type="EMBL" id="SET11092.1"/>
    </source>
</evidence>
<evidence type="ECO:0000313" key="4">
    <source>
        <dbReference type="Proteomes" id="UP000199568"/>
    </source>
</evidence>
<dbReference type="STRING" id="426128.SAMN05660297_01440"/>
<keyword evidence="2" id="KW-0413">Isomerase</keyword>
<evidence type="ECO:0000256" key="1">
    <source>
        <dbReference type="ARBA" id="ARBA00007847"/>
    </source>
</evidence>
<dbReference type="PROSITE" id="PS00924">
    <property type="entry name" value="ASP_GLU_RACEMASE_2"/>
    <property type="match status" value="1"/>
</dbReference>
<dbReference type="OrthoDB" id="9803739at2"/>
<keyword evidence="4" id="KW-1185">Reference proteome</keyword>
<proteinExistence type="inferred from homology"/>
<dbReference type="InterPro" id="IPR004380">
    <property type="entry name" value="Asp_race"/>
</dbReference>
<dbReference type="PANTHER" id="PTHR21198">
    <property type="entry name" value="GLUTAMATE RACEMASE"/>
    <property type="match status" value="1"/>
</dbReference>
<dbReference type="InterPro" id="IPR001920">
    <property type="entry name" value="Asp/Glu_race"/>
</dbReference>
<dbReference type="InterPro" id="IPR033134">
    <property type="entry name" value="Asp/Glu_racemase_AS_2"/>
</dbReference>
<dbReference type="EMBL" id="FOHU01000004">
    <property type="protein sequence ID" value="SET11092.1"/>
    <property type="molecule type" value="Genomic_DNA"/>
</dbReference>
<dbReference type="InterPro" id="IPR015942">
    <property type="entry name" value="Asp/Glu/hydantoin_racemase"/>
</dbReference>
<dbReference type="SUPFAM" id="SSF53681">
    <property type="entry name" value="Aspartate/glutamate racemase"/>
    <property type="match status" value="2"/>
</dbReference>
<protein>
    <submittedName>
        <fullName evidence="3">Aspartate racemase</fullName>
    </submittedName>
</protein>
<accession>A0A1I0BXI5</accession>
<dbReference type="GO" id="GO:0047661">
    <property type="term" value="F:amino-acid racemase activity"/>
    <property type="evidence" value="ECO:0007669"/>
    <property type="project" value="InterPro"/>
</dbReference>
<dbReference type="AlphaFoldDB" id="A0A1I0BXI5"/>
<name>A0A1I0BXI5_9FIRM</name>
<sequence>MKTIGIIGGVTWKSSLEYYRLMNEITKVKLGGLHSCKIIMYSVDFYEIEKLQRGGEWDKVAERIIGIMKKLENAGAELLVIASNTIHIIAEDVEKNSKIPFLHIIDPTAKEISRRGIRKVGLLGTKATMEENFYKERLKKKFDIETIIPSEYDREVLQHIIFNELAVGIINEISRRRLKRIIENLMMKGIEGIILGCTELPLLVNEKEDTFLFNSTLLHAKAAVEMALEEQ</sequence>
<dbReference type="PANTHER" id="PTHR21198:SF7">
    <property type="entry name" value="ASPARTATE-GLUTAMATE RACEMASE FAMILY"/>
    <property type="match status" value="1"/>
</dbReference>
<dbReference type="Pfam" id="PF01177">
    <property type="entry name" value="Asp_Glu_race"/>
    <property type="match status" value="1"/>
</dbReference>